<reference evidence="1 2" key="1">
    <citation type="journal article" date="2019" name="Int. J. Syst. Evol. Microbiol.">
        <title>The Global Catalogue of Microorganisms (GCM) 10K type strain sequencing project: providing services to taxonomists for standard genome sequencing and annotation.</title>
        <authorList>
            <consortium name="The Broad Institute Genomics Platform"/>
            <consortium name="The Broad Institute Genome Sequencing Center for Infectious Disease"/>
            <person name="Wu L."/>
            <person name="Ma J."/>
        </authorList>
    </citation>
    <scope>NUCLEOTIDE SEQUENCE [LARGE SCALE GENOMIC DNA]</scope>
    <source>
        <strain evidence="1 2">JCM 14322</strain>
    </source>
</reference>
<evidence type="ECO:0008006" key="3">
    <source>
        <dbReference type="Google" id="ProtNLM"/>
    </source>
</evidence>
<evidence type="ECO:0000313" key="2">
    <source>
        <dbReference type="Proteomes" id="UP001500002"/>
    </source>
</evidence>
<dbReference type="EMBL" id="BAAANJ010000009">
    <property type="protein sequence ID" value="GAA1814654.1"/>
    <property type="molecule type" value="Genomic_DNA"/>
</dbReference>
<protein>
    <recommendedName>
        <fullName evidence="3">DUF2742 domain-containing protein</fullName>
    </recommendedName>
</protein>
<gene>
    <name evidence="1" type="ORF">GCM10009749_25230</name>
</gene>
<comment type="caution">
    <text evidence="1">The sequence shown here is derived from an EMBL/GenBank/DDBJ whole genome shotgun (WGS) entry which is preliminary data.</text>
</comment>
<proteinExistence type="predicted"/>
<organism evidence="1 2">
    <name type="scientific">Agromyces neolithicus</name>
    <dbReference type="NCBI Taxonomy" id="269420"/>
    <lineage>
        <taxon>Bacteria</taxon>
        <taxon>Bacillati</taxon>
        <taxon>Actinomycetota</taxon>
        <taxon>Actinomycetes</taxon>
        <taxon>Micrococcales</taxon>
        <taxon>Microbacteriaceae</taxon>
        <taxon>Agromyces</taxon>
    </lineage>
</organism>
<name>A0ABN2MBI8_9MICO</name>
<keyword evidence="2" id="KW-1185">Reference proteome</keyword>
<accession>A0ABN2MBI8</accession>
<sequence>MYHPDTRWYTGGMPTTRPRFQVTETPEVERALKVAETAWPDVPRAERVLRLLQAGADALERSAVEQRARRIAAVTASAGMLDDAYEPGYLERLREEWRE</sequence>
<dbReference type="Proteomes" id="UP001500002">
    <property type="component" value="Unassembled WGS sequence"/>
</dbReference>
<evidence type="ECO:0000313" key="1">
    <source>
        <dbReference type="EMBL" id="GAA1814654.1"/>
    </source>
</evidence>